<dbReference type="GO" id="GO:0005737">
    <property type="term" value="C:cytoplasm"/>
    <property type="evidence" value="ECO:0007669"/>
    <property type="project" value="UniProtKB-SubCell"/>
</dbReference>
<evidence type="ECO:0000313" key="14">
    <source>
        <dbReference type="Proteomes" id="UP001204562"/>
    </source>
</evidence>
<dbReference type="EMBL" id="JANFYS010000015">
    <property type="protein sequence ID" value="MCQ4770450.1"/>
    <property type="molecule type" value="Genomic_DNA"/>
</dbReference>
<dbReference type="InterPro" id="IPR036388">
    <property type="entry name" value="WH-like_DNA-bd_sf"/>
</dbReference>
<feature type="domain" description="HTH dtxR-type" evidence="12">
    <location>
        <begin position="4"/>
        <end position="64"/>
    </location>
</feature>
<dbReference type="GO" id="GO:0003677">
    <property type="term" value="F:DNA binding"/>
    <property type="evidence" value="ECO:0007669"/>
    <property type="project" value="UniProtKB-KW"/>
</dbReference>
<dbReference type="GO" id="GO:0046914">
    <property type="term" value="F:transition metal ion binding"/>
    <property type="evidence" value="ECO:0007669"/>
    <property type="project" value="InterPro"/>
</dbReference>
<proteinExistence type="inferred from homology"/>
<dbReference type="GO" id="GO:0046983">
    <property type="term" value="F:protein dimerization activity"/>
    <property type="evidence" value="ECO:0007669"/>
    <property type="project" value="InterPro"/>
</dbReference>
<keyword evidence="5" id="KW-0678">Repressor</keyword>
<dbReference type="InterPro" id="IPR036421">
    <property type="entry name" value="Fe_dep_repressor_sf"/>
</dbReference>
<evidence type="ECO:0000256" key="3">
    <source>
        <dbReference type="ARBA" id="ARBA00011738"/>
    </source>
</evidence>
<dbReference type="InterPro" id="IPR036390">
    <property type="entry name" value="WH_DNA-bd_sf"/>
</dbReference>
<evidence type="ECO:0000313" key="13">
    <source>
        <dbReference type="EMBL" id="MCQ4770450.1"/>
    </source>
</evidence>
<gene>
    <name evidence="13" type="ORF">NE579_08235</name>
</gene>
<dbReference type="SMART" id="SM00529">
    <property type="entry name" value="HTH_DTXR"/>
    <property type="match status" value="1"/>
</dbReference>
<dbReference type="InterPro" id="IPR022689">
    <property type="entry name" value="Iron_dep_repressor"/>
</dbReference>
<accession>A0AAW5JTG4</accession>
<evidence type="ECO:0000256" key="5">
    <source>
        <dbReference type="ARBA" id="ARBA00022491"/>
    </source>
</evidence>
<keyword evidence="6" id="KW-0805">Transcription regulation</keyword>
<dbReference type="RefSeq" id="WP_256303918.1">
    <property type="nucleotide sequence ID" value="NZ_JANFYS010000015.1"/>
</dbReference>
<protein>
    <recommendedName>
        <fullName evidence="11">Manganese transport regulator</fullName>
    </recommendedName>
</protein>
<dbReference type="InterPro" id="IPR022687">
    <property type="entry name" value="HTH_DTXR"/>
</dbReference>
<evidence type="ECO:0000256" key="11">
    <source>
        <dbReference type="ARBA" id="ARBA00032593"/>
    </source>
</evidence>
<dbReference type="SUPFAM" id="SSF47979">
    <property type="entry name" value="Iron-dependent repressor protein, dimerization domain"/>
    <property type="match status" value="1"/>
</dbReference>
<keyword evidence="8" id="KW-0010">Activator</keyword>
<dbReference type="Pfam" id="PF02742">
    <property type="entry name" value="Fe_dep_repr_C"/>
    <property type="match status" value="1"/>
</dbReference>
<dbReference type="Proteomes" id="UP001204562">
    <property type="component" value="Unassembled WGS sequence"/>
</dbReference>
<dbReference type="Gene3D" id="1.10.60.10">
    <property type="entry name" value="Iron dependent repressor, metal binding and dimerisation domain"/>
    <property type="match status" value="1"/>
</dbReference>
<name>A0AAW5JTG4_9FIRM</name>
<dbReference type="PANTHER" id="PTHR33238:SF11">
    <property type="entry name" value="TRANSCRIPTIONAL REGULATOR MNTR"/>
    <property type="match status" value="1"/>
</dbReference>
<keyword evidence="10" id="KW-0464">Manganese</keyword>
<evidence type="ECO:0000259" key="12">
    <source>
        <dbReference type="PROSITE" id="PS50944"/>
    </source>
</evidence>
<dbReference type="InterPro" id="IPR001367">
    <property type="entry name" value="Fe_dep_repressor"/>
</dbReference>
<comment type="subcellular location">
    <subcellularLocation>
        <location evidence="1">Cytoplasm</location>
    </subcellularLocation>
</comment>
<comment type="subunit">
    <text evidence="3">Homodimer.</text>
</comment>
<dbReference type="PROSITE" id="PS50944">
    <property type="entry name" value="HTH_DTXR"/>
    <property type="match status" value="1"/>
</dbReference>
<evidence type="ECO:0000256" key="7">
    <source>
        <dbReference type="ARBA" id="ARBA00023125"/>
    </source>
</evidence>
<evidence type="ECO:0000256" key="4">
    <source>
        <dbReference type="ARBA" id="ARBA00022490"/>
    </source>
</evidence>
<dbReference type="Gene3D" id="1.10.10.10">
    <property type="entry name" value="Winged helix-like DNA-binding domain superfamily/Winged helix DNA-binding domain"/>
    <property type="match status" value="1"/>
</dbReference>
<evidence type="ECO:0000256" key="10">
    <source>
        <dbReference type="ARBA" id="ARBA00023211"/>
    </source>
</evidence>
<evidence type="ECO:0000256" key="8">
    <source>
        <dbReference type="ARBA" id="ARBA00023159"/>
    </source>
</evidence>
<organism evidence="13 14">
    <name type="scientific">Intestinimonas massiliensis</name>
    <name type="common">ex Afouda et al. 2020</name>
    <dbReference type="NCBI Taxonomy" id="1673721"/>
    <lineage>
        <taxon>Bacteria</taxon>
        <taxon>Bacillati</taxon>
        <taxon>Bacillota</taxon>
        <taxon>Clostridia</taxon>
        <taxon>Eubacteriales</taxon>
        <taxon>Intestinimonas</taxon>
    </lineage>
</organism>
<evidence type="ECO:0000256" key="6">
    <source>
        <dbReference type="ARBA" id="ARBA00023015"/>
    </source>
</evidence>
<evidence type="ECO:0000256" key="1">
    <source>
        <dbReference type="ARBA" id="ARBA00004496"/>
    </source>
</evidence>
<keyword evidence="7" id="KW-0238">DNA-binding</keyword>
<comment type="caution">
    <text evidence="13">The sequence shown here is derived from an EMBL/GenBank/DDBJ whole genome shotgun (WGS) entry which is preliminary data.</text>
</comment>
<evidence type="ECO:0000256" key="9">
    <source>
        <dbReference type="ARBA" id="ARBA00023163"/>
    </source>
</evidence>
<dbReference type="Pfam" id="PF01325">
    <property type="entry name" value="Fe_dep_repress"/>
    <property type="match status" value="1"/>
</dbReference>
<dbReference type="PANTHER" id="PTHR33238">
    <property type="entry name" value="IRON (METAL) DEPENDENT REPRESSOR, DTXR FAMILY"/>
    <property type="match status" value="1"/>
</dbReference>
<dbReference type="AlphaFoldDB" id="A0AAW5JTG4"/>
<dbReference type="GO" id="GO:0003700">
    <property type="term" value="F:DNA-binding transcription factor activity"/>
    <property type="evidence" value="ECO:0007669"/>
    <property type="project" value="InterPro"/>
</dbReference>
<reference evidence="13" key="1">
    <citation type="submission" date="2022-06" db="EMBL/GenBank/DDBJ databases">
        <title>Isolation of gut microbiota from human fecal samples.</title>
        <authorList>
            <person name="Pamer E.G."/>
            <person name="Barat B."/>
            <person name="Waligurski E."/>
            <person name="Medina S."/>
            <person name="Paddock L."/>
            <person name="Mostad J."/>
        </authorList>
    </citation>
    <scope>NUCLEOTIDE SEQUENCE</scope>
    <source>
        <strain evidence="13">DFI.9.91</strain>
    </source>
</reference>
<evidence type="ECO:0000256" key="2">
    <source>
        <dbReference type="ARBA" id="ARBA00007871"/>
    </source>
</evidence>
<keyword evidence="9" id="KW-0804">Transcription</keyword>
<dbReference type="InterPro" id="IPR050536">
    <property type="entry name" value="DtxR_MntR_Metal-Reg"/>
</dbReference>
<sequence length="129" mass="14461">MEHLTIAMEHYLETVYDLCGEGGCRLSDVAARLEVSKASANNAMNVLASRGLVESEKYREIRLTEQGLRLAELLSHKHTILQRLLTQVMGVDPEQADEDACAIEHVISADSVAHIQDFLRRYPPRSDQT</sequence>
<dbReference type="SUPFAM" id="SSF46785">
    <property type="entry name" value="Winged helix' DNA-binding domain"/>
    <property type="match status" value="1"/>
</dbReference>
<keyword evidence="4" id="KW-0963">Cytoplasm</keyword>
<comment type="similarity">
    <text evidence="2">Belongs to the DtxR/MntR family.</text>
</comment>